<name>A0A0K2B1F5_STRA7</name>
<dbReference type="AlphaFoldDB" id="A0A0K2B1F5"/>
<reference evidence="2" key="1">
    <citation type="journal article" date="2015" name="J. Biotechnol.">
        <title>Complete genome sequence of Streptomyces ambofaciens ATCC 23877, the spiramycin producer.</title>
        <authorList>
            <person name="Thibessard A."/>
            <person name="Haas D."/>
            <person name="Gerbaud C."/>
            <person name="Aigle B."/>
            <person name="Lautru S."/>
            <person name="Pernodet J.L."/>
            <person name="Leblond P."/>
        </authorList>
    </citation>
    <scope>NUCLEOTIDE SEQUENCE [LARGE SCALE GENOMIC DNA]</scope>
    <source>
        <strain evidence="2">ATCC 23877 / 3486 / DSM 40053 / JCM 4204 / NBRC 12836 / NRRL B-2516</strain>
    </source>
</reference>
<gene>
    <name evidence="1" type="ORF">SAM23877_6165</name>
</gene>
<organism evidence="1 2">
    <name type="scientific">Streptomyces ambofaciens (strain ATCC 23877 / 3486 / DSM 40053 / JCM 4204 / NBRC 12836 / NRRL B-2516)</name>
    <dbReference type="NCBI Taxonomy" id="278992"/>
    <lineage>
        <taxon>Bacteria</taxon>
        <taxon>Bacillati</taxon>
        <taxon>Actinomycetota</taxon>
        <taxon>Actinomycetes</taxon>
        <taxon>Kitasatosporales</taxon>
        <taxon>Streptomycetaceae</taxon>
        <taxon>Streptomyces</taxon>
    </lineage>
</organism>
<dbReference type="RefSeq" id="WP_053139516.1">
    <property type="nucleotide sequence ID" value="NZ_CP012382.1"/>
</dbReference>
<protein>
    <submittedName>
        <fullName evidence="1">Uncharacterized protein</fullName>
    </submittedName>
</protein>
<accession>A0A0K2B1F5</accession>
<evidence type="ECO:0000313" key="2">
    <source>
        <dbReference type="Proteomes" id="UP000061018"/>
    </source>
</evidence>
<dbReference type="Proteomes" id="UP000061018">
    <property type="component" value="Chromosome"/>
</dbReference>
<evidence type="ECO:0000313" key="1">
    <source>
        <dbReference type="EMBL" id="AKZ59210.1"/>
    </source>
</evidence>
<sequence length="111" mass="12164">MALTFHLISYRTLSGETGVARVGTDRTRPVRSECREQIPGFLSGSHLGPEPTLTLTYETERGTQTKTVSRTLLNRSVGRLVARAADRGEAWNIAVVDERGEDVTDSVPCFA</sequence>
<dbReference type="EMBL" id="CP012382">
    <property type="protein sequence ID" value="AKZ59210.1"/>
    <property type="molecule type" value="Genomic_DNA"/>
</dbReference>
<proteinExistence type="predicted"/>
<dbReference type="KEGG" id="samb:SAM23877_6165"/>